<evidence type="ECO:0000256" key="3">
    <source>
        <dbReference type="ARBA" id="ARBA00022801"/>
    </source>
</evidence>
<dbReference type="InterPro" id="IPR050738">
    <property type="entry name" value="Sulfatase"/>
</dbReference>
<organism evidence="7 8">
    <name type="scientific">Luteolibacter algae</name>
    <dbReference type="NCBI Taxonomy" id="454151"/>
    <lineage>
        <taxon>Bacteria</taxon>
        <taxon>Pseudomonadati</taxon>
        <taxon>Verrucomicrobiota</taxon>
        <taxon>Verrucomicrobiia</taxon>
        <taxon>Verrucomicrobiales</taxon>
        <taxon>Verrucomicrobiaceae</taxon>
        <taxon>Luteolibacter</taxon>
    </lineage>
</organism>
<feature type="chain" id="PRO_5046519425" evidence="5">
    <location>
        <begin position="19"/>
        <end position="459"/>
    </location>
</feature>
<dbReference type="InterPro" id="IPR000917">
    <property type="entry name" value="Sulfatase_N"/>
</dbReference>
<dbReference type="CDD" id="cd16144">
    <property type="entry name" value="ARS_like"/>
    <property type="match status" value="1"/>
</dbReference>
<name>A0ABW5D7Y8_9BACT</name>
<keyword evidence="4" id="KW-0106">Calcium</keyword>
<evidence type="ECO:0000256" key="5">
    <source>
        <dbReference type="SAM" id="SignalP"/>
    </source>
</evidence>
<dbReference type="PROSITE" id="PS00149">
    <property type="entry name" value="SULFATASE_2"/>
    <property type="match status" value="1"/>
</dbReference>
<dbReference type="Pfam" id="PF00884">
    <property type="entry name" value="Sulfatase"/>
    <property type="match status" value="1"/>
</dbReference>
<dbReference type="RefSeq" id="WP_386819109.1">
    <property type="nucleotide sequence ID" value="NZ_JBHUIT010000003.1"/>
</dbReference>
<dbReference type="Gene3D" id="3.30.1120.10">
    <property type="match status" value="1"/>
</dbReference>
<evidence type="ECO:0000313" key="8">
    <source>
        <dbReference type="Proteomes" id="UP001597375"/>
    </source>
</evidence>
<keyword evidence="3" id="KW-0378">Hydrolase</keyword>
<dbReference type="Proteomes" id="UP001597375">
    <property type="component" value="Unassembled WGS sequence"/>
</dbReference>
<dbReference type="PANTHER" id="PTHR42693">
    <property type="entry name" value="ARYLSULFATASE FAMILY MEMBER"/>
    <property type="match status" value="1"/>
</dbReference>
<sequence>MRPRFLPLLAVFSALAFAASHAQREKPNVLVILADDLGYGIVNSYGGDPERVTTPHIDKLAADGARFTDAYVSCSVCGPSRAGLMTGRYQQRFGIYANCDTQSKDSGAPPDQTMMPRYFKDAGYATAMIGKWHLGVAKAGQHPLDKGFDEYFGFNSAQTDFFKSPILFDGRTKIGEHDYLTHAFTDHAISFIEKTGEQPFFVYLAYNAVHGPNQAPKETIAKYATKMARNDAVMAAMVEELDTGIGRVLASLEKTGKAKNTLVFFLSDNGGLPYWWDGSNGKLRGFKRFQYDGGNKVPFIVRWPAEIPAGQVRKQLAISLDIIPTALDAAGLKAPNKEVLDGISLLPSLKEAKDLRPERLIYWAGSHLEEEVTKDSVGHDNPPPAWGIRQGDWKLLQIMEQGPQMLFNIANDPSESVDLIEENPEIASELRKAWLKWFPICGTPIAWKAEYFQQLKNLR</sequence>
<feature type="signal peptide" evidence="5">
    <location>
        <begin position="1"/>
        <end position="18"/>
    </location>
</feature>
<dbReference type="Gene3D" id="3.40.720.10">
    <property type="entry name" value="Alkaline Phosphatase, subunit A"/>
    <property type="match status" value="1"/>
</dbReference>
<keyword evidence="5" id="KW-0732">Signal</keyword>
<comment type="similarity">
    <text evidence="1">Belongs to the sulfatase family.</text>
</comment>
<dbReference type="EMBL" id="JBHUIT010000003">
    <property type="protein sequence ID" value="MFD2256141.1"/>
    <property type="molecule type" value="Genomic_DNA"/>
</dbReference>
<protein>
    <submittedName>
        <fullName evidence="7">Sulfatase</fullName>
    </submittedName>
</protein>
<dbReference type="InterPro" id="IPR024607">
    <property type="entry name" value="Sulfatase_CS"/>
</dbReference>
<reference evidence="8" key="1">
    <citation type="journal article" date="2019" name="Int. J. Syst. Evol. Microbiol.">
        <title>The Global Catalogue of Microorganisms (GCM) 10K type strain sequencing project: providing services to taxonomists for standard genome sequencing and annotation.</title>
        <authorList>
            <consortium name="The Broad Institute Genomics Platform"/>
            <consortium name="The Broad Institute Genome Sequencing Center for Infectious Disease"/>
            <person name="Wu L."/>
            <person name="Ma J."/>
        </authorList>
    </citation>
    <scope>NUCLEOTIDE SEQUENCE [LARGE SCALE GENOMIC DNA]</scope>
    <source>
        <strain evidence="8">CGMCC 4.7106</strain>
    </source>
</reference>
<dbReference type="PROSITE" id="PS00523">
    <property type="entry name" value="SULFATASE_1"/>
    <property type="match status" value="1"/>
</dbReference>
<evidence type="ECO:0000259" key="6">
    <source>
        <dbReference type="Pfam" id="PF00884"/>
    </source>
</evidence>
<dbReference type="PANTHER" id="PTHR42693:SF33">
    <property type="entry name" value="ARYLSULFATASE"/>
    <property type="match status" value="1"/>
</dbReference>
<evidence type="ECO:0000256" key="1">
    <source>
        <dbReference type="ARBA" id="ARBA00008779"/>
    </source>
</evidence>
<dbReference type="InterPro" id="IPR017850">
    <property type="entry name" value="Alkaline_phosphatase_core_sf"/>
</dbReference>
<keyword evidence="2" id="KW-0479">Metal-binding</keyword>
<feature type="domain" description="Sulfatase N-terminal" evidence="6">
    <location>
        <begin position="27"/>
        <end position="331"/>
    </location>
</feature>
<evidence type="ECO:0000256" key="2">
    <source>
        <dbReference type="ARBA" id="ARBA00022723"/>
    </source>
</evidence>
<gene>
    <name evidence="7" type="ORF">ACFSSA_05595</name>
</gene>
<evidence type="ECO:0000256" key="4">
    <source>
        <dbReference type="ARBA" id="ARBA00022837"/>
    </source>
</evidence>
<accession>A0ABW5D7Y8</accession>
<proteinExistence type="inferred from homology"/>
<keyword evidence="8" id="KW-1185">Reference proteome</keyword>
<comment type="caution">
    <text evidence="7">The sequence shown here is derived from an EMBL/GenBank/DDBJ whole genome shotgun (WGS) entry which is preliminary data.</text>
</comment>
<dbReference type="SUPFAM" id="SSF53649">
    <property type="entry name" value="Alkaline phosphatase-like"/>
    <property type="match status" value="1"/>
</dbReference>
<evidence type="ECO:0000313" key="7">
    <source>
        <dbReference type="EMBL" id="MFD2256141.1"/>
    </source>
</evidence>